<feature type="compositionally biased region" description="Pro residues" evidence="6">
    <location>
        <begin position="35"/>
        <end position="45"/>
    </location>
</feature>
<dbReference type="Pfam" id="PF00520">
    <property type="entry name" value="Ion_trans"/>
    <property type="match status" value="1"/>
</dbReference>
<feature type="transmembrane region" description="Helical" evidence="7">
    <location>
        <begin position="1080"/>
        <end position="1100"/>
    </location>
</feature>
<gene>
    <name evidence="9" type="ORF">BOX15_Mlig015722g2</name>
</gene>
<keyword evidence="5" id="KW-0040">ANK repeat</keyword>
<dbReference type="InterPro" id="IPR002110">
    <property type="entry name" value="Ankyrin_rpt"/>
</dbReference>
<feature type="transmembrane region" description="Helical" evidence="7">
    <location>
        <begin position="923"/>
        <end position="942"/>
    </location>
</feature>
<keyword evidence="4 7" id="KW-0472">Membrane</keyword>
<feature type="compositionally biased region" description="Basic and acidic residues" evidence="6">
    <location>
        <begin position="1283"/>
        <end position="1305"/>
    </location>
</feature>
<evidence type="ECO:0000256" key="7">
    <source>
        <dbReference type="SAM" id="Phobius"/>
    </source>
</evidence>
<sequence>MAAARSAAPPLGPGAPAGSSHAIFDGFDQSDWPEKPMPPAEVPDPTPREDNSVQTKVRPAVKYRFTDKLLFMDELLIHASDKQFKEALKFAVSKDESALKLHEDEHSRTAAHYAAMSSEGEELLKTLIEKAGKSCLDHRDSNSATPLHYAAQNYRIEQFRQLHPDAEQELRSSKMRDQAGDTLAHYAARNSTDESVLRSALHENLPAMLWENNRGHTVLHVAVEHCGDELVNHLLEQAREHLGNRINEEKIAVDNDGDTLAHCAARNENPGCQNDEVFEEVKTFFGNECLGWEDSGGQSVLKTVVQRCADETAKQMVDAFADRKLQQLREYADEEKNSYLHIAAMSEKCDTFARILEILKQASTEDECIKLISEERNDDGQTVLHIVAGGDKKLLKAIREKLTTLKLNNFIADRDGRGRNMLFYACMAWNYSLLKILQSQSDAFKEVDADENSLLHAMFLNHRVDELVSSEEFFQNVAFLAEKMPNGVNHENNLKKNFLHCSQLKEKVLIKILSAAVDSPILKKVFLNKDGVHVVHEFASRYNLENLIEPLASIANAEKAELRSKVVERGPNKGANCLHFACQAGHQANIAYLTKNGLKITDMDHDGLTCIDYARDADQLKKLVEAQGFEPSEACCLFDPLHRAVKLPDRPAAMQHIARIVDQVVKEKLERGPSRFKRENQSSQGVSVLQAAWGDDSPQAFRSALKLSLLGAKTEEGFIRQWIKDHPDDSSIDKNPTEMQLIDLALKHNKLDLLPDLIITRQFELIPSCIRLIIQLKRKIKKHDVYHDQLKSLASKVISIAVNTLDQLYANSDDKDRELLFNYIRGELRGLKYSIDENENSRATICCSGESQQYTVLELVEIAECEDLFATDCIYKLAKEEWKKAKNCGSPTTHFGFSLATYIVFMLYFAWFVTDFKTTFNSFVSDAILTAFALLFLVLEVFDFTSLPPKAICCGGRSSKCSMYWRNVYNVFDFIALLLLWLGIVWKWSIFGNPGDVTAYACQCILSTSFLFCGFRSVAFLSSWQKTGHVIVMLKKLMIGDLGPFLAISAIIFLSFGVFFFNLLFPSTTAQSSETQAEFYWWRVMLQIFTMPFDLLFTNFERIQFDTPRSDLSQEVGSVANAIGLSWFRNLTLFVFLLLVNIVMVNLLIALFNLRVSTLHSKAIGIWRQGYFELLREYQGRAELYCCCINRKCSRVGPDRKVESEKDADQGGPKYSATFLQYLYYQALLLRRIRPKLSREVEKNRSGFEQLKAHCENNLARVHAEISEDLTYLKRRIKEVEHAQNLPERDRNKARQFEKYPRPTDRSQSQQRTAAGSAERQPSQQSVGGARPEHRPPENGRPLWVN</sequence>
<organism evidence="9 10">
    <name type="scientific">Macrostomum lignano</name>
    <dbReference type="NCBI Taxonomy" id="282301"/>
    <lineage>
        <taxon>Eukaryota</taxon>
        <taxon>Metazoa</taxon>
        <taxon>Spiralia</taxon>
        <taxon>Lophotrochozoa</taxon>
        <taxon>Platyhelminthes</taxon>
        <taxon>Rhabditophora</taxon>
        <taxon>Macrostomorpha</taxon>
        <taxon>Macrostomida</taxon>
        <taxon>Macrostomidae</taxon>
        <taxon>Macrostomum</taxon>
    </lineage>
</organism>
<comment type="subcellular location">
    <subcellularLocation>
        <location evidence="1">Membrane</location>
        <topology evidence="1">Multi-pass membrane protein</topology>
    </subcellularLocation>
</comment>
<dbReference type="InterPro" id="IPR005821">
    <property type="entry name" value="Ion_trans_dom"/>
</dbReference>
<proteinExistence type="predicted"/>
<evidence type="ECO:0000313" key="9">
    <source>
        <dbReference type="EMBL" id="PAA51612.1"/>
    </source>
</evidence>
<dbReference type="SMART" id="SM00248">
    <property type="entry name" value="ANK"/>
    <property type="match status" value="9"/>
</dbReference>
<comment type="caution">
    <text evidence="9">The sequence shown here is derived from an EMBL/GenBank/DDBJ whole genome shotgun (WGS) entry which is preliminary data.</text>
</comment>
<dbReference type="GO" id="GO:0030001">
    <property type="term" value="P:metal ion transport"/>
    <property type="evidence" value="ECO:0007669"/>
    <property type="project" value="TreeGrafter"/>
</dbReference>
<feature type="region of interest" description="Disordered" evidence="6">
    <location>
        <begin position="1"/>
        <end position="55"/>
    </location>
</feature>
<dbReference type="InterPro" id="IPR036770">
    <property type="entry name" value="Ankyrin_rpt-contain_sf"/>
</dbReference>
<evidence type="ECO:0000256" key="2">
    <source>
        <dbReference type="ARBA" id="ARBA00022692"/>
    </source>
</evidence>
<feature type="transmembrane region" description="Helical" evidence="7">
    <location>
        <begin position="1131"/>
        <end position="1152"/>
    </location>
</feature>
<evidence type="ECO:0000256" key="1">
    <source>
        <dbReference type="ARBA" id="ARBA00004141"/>
    </source>
</evidence>
<dbReference type="STRING" id="282301.A0A267DSW1"/>
<dbReference type="GO" id="GO:0005886">
    <property type="term" value="C:plasma membrane"/>
    <property type="evidence" value="ECO:0007669"/>
    <property type="project" value="TreeGrafter"/>
</dbReference>
<feature type="region of interest" description="Disordered" evidence="6">
    <location>
        <begin position="1283"/>
        <end position="1346"/>
    </location>
</feature>
<protein>
    <recommendedName>
        <fullName evidence="8">Ion transport domain-containing protein</fullName>
    </recommendedName>
</protein>
<evidence type="ECO:0000256" key="3">
    <source>
        <dbReference type="ARBA" id="ARBA00022989"/>
    </source>
</evidence>
<feature type="compositionally biased region" description="Low complexity" evidence="6">
    <location>
        <begin position="1"/>
        <end position="22"/>
    </location>
</feature>
<feature type="transmembrane region" description="Helical" evidence="7">
    <location>
        <begin position="1042"/>
        <end position="1065"/>
    </location>
</feature>
<feature type="transmembrane region" description="Helical" evidence="7">
    <location>
        <begin position="967"/>
        <end position="986"/>
    </location>
</feature>
<dbReference type="PROSITE" id="PS50088">
    <property type="entry name" value="ANK_REPEAT"/>
    <property type="match status" value="1"/>
</dbReference>
<dbReference type="PANTHER" id="PTHR13800:SF41">
    <property type="entry name" value="PROTEIN CED-11"/>
    <property type="match status" value="1"/>
</dbReference>
<feature type="repeat" description="ANK" evidence="5">
    <location>
        <begin position="573"/>
        <end position="605"/>
    </location>
</feature>
<accession>A0A267DSW1</accession>
<evidence type="ECO:0000256" key="6">
    <source>
        <dbReference type="SAM" id="MobiDB-lite"/>
    </source>
</evidence>
<evidence type="ECO:0000259" key="8">
    <source>
        <dbReference type="Pfam" id="PF00520"/>
    </source>
</evidence>
<feature type="transmembrane region" description="Helical" evidence="7">
    <location>
        <begin position="998"/>
        <end position="1021"/>
    </location>
</feature>
<keyword evidence="2 7" id="KW-0812">Transmembrane</keyword>
<dbReference type="EMBL" id="NIVC01003390">
    <property type="protein sequence ID" value="PAA51612.1"/>
    <property type="molecule type" value="Genomic_DNA"/>
</dbReference>
<dbReference type="GO" id="GO:0005261">
    <property type="term" value="F:monoatomic cation channel activity"/>
    <property type="evidence" value="ECO:0007669"/>
    <property type="project" value="TreeGrafter"/>
</dbReference>
<name>A0A267DSW1_9PLAT</name>
<dbReference type="PANTHER" id="PTHR13800">
    <property type="entry name" value="TRANSIENT RECEPTOR POTENTIAL CATION CHANNEL, SUBFAMILY M, MEMBER 6"/>
    <property type="match status" value="1"/>
</dbReference>
<feature type="domain" description="Ion transport" evidence="8">
    <location>
        <begin position="901"/>
        <end position="1154"/>
    </location>
</feature>
<feature type="compositionally biased region" description="Polar residues" evidence="6">
    <location>
        <begin position="1306"/>
        <end position="1327"/>
    </location>
</feature>
<feature type="transmembrane region" description="Helical" evidence="7">
    <location>
        <begin position="892"/>
        <end position="911"/>
    </location>
</feature>
<dbReference type="Gene3D" id="1.25.40.20">
    <property type="entry name" value="Ankyrin repeat-containing domain"/>
    <property type="match status" value="4"/>
</dbReference>
<dbReference type="Pfam" id="PF12796">
    <property type="entry name" value="Ank_2"/>
    <property type="match status" value="1"/>
</dbReference>
<keyword evidence="10" id="KW-1185">Reference proteome</keyword>
<reference evidence="9 10" key="1">
    <citation type="submission" date="2017-06" db="EMBL/GenBank/DDBJ databases">
        <title>A platform for efficient transgenesis in Macrostomum lignano, a flatworm model organism for stem cell research.</title>
        <authorList>
            <person name="Berezikov E."/>
        </authorList>
    </citation>
    <scope>NUCLEOTIDE SEQUENCE [LARGE SCALE GENOMIC DNA]</scope>
    <source>
        <strain evidence="9">DV1</strain>
        <tissue evidence="9">Whole organism</tissue>
    </source>
</reference>
<keyword evidence="3 7" id="KW-1133">Transmembrane helix</keyword>
<evidence type="ECO:0000313" key="10">
    <source>
        <dbReference type="Proteomes" id="UP000215902"/>
    </source>
</evidence>
<dbReference type="Proteomes" id="UP000215902">
    <property type="component" value="Unassembled WGS sequence"/>
</dbReference>
<evidence type="ECO:0000256" key="4">
    <source>
        <dbReference type="ARBA" id="ARBA00023136"/>
    </source>
</evidence>
<dbReference type="InterPro" id="IPR050927">
    <property type="entry name" value="TRPM"/>
</dbReference>
<evidence type="ECO:0000256" key="5">
    <source>
        <dbReference type="PROSITE-ProRule" id="PRU00023"/>
    </source>
</evidence>
<dbReference type="SUPFAM" id="SSF48403">
    <property type="entry name" value="Ankyrin repeat"/>
    <property type="match status" value="1"/>
</dbReference>